<keyword evidence="2" id="KW-0732">Signal</keyword>
<evidence type="ECO:0000256" key="2">
    <source>
        <dbReference type="SAM" id="SignalP"/>
    </source>
</evidence>
<dbReference type="AlphaFoldDB" id="A0A0K0G0I1"/>
<organism evidence="3 4">
    <name type="scientific">Strongyloides venezuelensis</name>
    <name type="common">Threadworm</name>
    <dbReference type="NCBI Taxonomy" id="75913"/>
    <lineage>
        <taxon>Eukaryota</taxon>
        <taxon>Metazoa</taxon>
        <taxon>Ecdysozoa</taxon>
        <taxon>Nematoda</taxon>
        <taxon>Chromadorea</taxon>
        <taxon>Rhabditida</taxon>
        <taxon>Tylenchina</taxon>
        <taxon>Panagrolaimomorpha</taxon>
        <taxon>Strongyloidoidea</taxon>
        <taxon>Strongyloididae</taxon>
        <taxon>Strongyloides</taxon>
    </lineage>
</organism>
<sequence length="261" mass="30533">MLYLSTLLFLIVQEIIEIPEQFYISLGLFKFIGGHSPITNEVYNINDFYEIITNYHIDRIMDYVLLLDNTNANFPFSTNINSTSNISQCLEIGKEISQINNSLHYKLMFGINEIIYNNNNYTFASQSSQWCICDRCGIIEKKINDSIDHIQILIFSNSTDVNKINLILPNNTFEDQSTTIEILYDLNYQDSSMITRFDSQKGILYCPSETRCYWELLYIFSEVINYYNIYSSIITLSFLFIITTFIFIAVEDELFKNIPIF</sequence>
<evidence type="ECO:0000256" key="1">
    <source>
        <dbReference type="SAM" id="Phobius"/>
    </source>
</evidence>
<keyword evidence="3" id="KW-1185">Reference proteome</keyword>
<dbReference type="WBParaSite" id="SVE_1821600.1">
    <property type="protein sequence ID" value="SVE_1821600.1"/>
    <property type="gene ID" value="SVE_1821600"/>
</dbReference>
<protein>
    <submittedName>
        <fullName evidence="4">Transmembrane protein</fullName>
    </submittedName>
</protein>
<feature type="signal peptide" evidence="2">
    <location>
        <begin position="1"/>
        <end position="17"/>
    </location>
</feature>
<feature type="chain" id="PRO_5005330599" evidence="2">
    <location>
        <begin position="18"/>
        <end position="261"/>
    </location>
</feature>
<dbReference type="Proteomes" id="UP000035680">
    <property type="component" value="Unassembled WGS sequence"/>
</dbReference>
<proteinExistence type="predicted"/>
<feature type="transmembrane region" description="Helical" evidence="1">
    <location>
        <begin position="229"/>
        <end position="250"/>
    </location>
</feature>
<keyword evidence="1" id="KW-0472">Membrane</keyword>
<keyword evidence="1" id="KW-0812">Transmembrane</keyword>
<name>A0A0K0G0I1_STRVS</name>
<keyword evidence="1" id="KW-1133">Transmembrane helix</keyword>
<accession>A0A0K0G0I1</accession>
<reference evidence="4" key="2">
    <citation type="submission" date="2015-08" db="UniProtKB">
        <authorList>
            <consortium name="WormBaseParasite"/>
        </authorList>
    </citation>
    <scope>IDENTIFICATION</scope>
</reference>
<reference evidence="3" key="1">
    <citation type="submission" date="2014-07" db="EMBL/GenBank/DDBJ databases">
        <authorList>
            <person name="Martin A.A"/>
            <person name="De Silva N."/>
        </authorList>
    </citation>
    <scope>NUCLEOTIDE SEQUENCE</scope>
</reference>
<evidence type="ECO:0000313" key="4">
    <source>
        <dbReference type="WBParaSite" id="SVE_1821600.1"/>
    </source>
</evidence>
<evidence type="ECO:0000313" key="3">
    <source>
        <dbReference type="Proteomes" id="UP000035680"/>
    </source>
</evidence>